<dbReference type="EMBL" id="GBXM01059275">
    <property type="protein sequence ID" value="JAH49302.1"/>
    <property type="molecule type" value="Transcribed_RNA"/>
</dbReference>
<proteinExistence type="predicted"/>
<accession>A0A0E9T7C5</accession>
<organism evidence="1">
    <name type="scientific">Anguilla anguilla</name>
    <name type="common">European freshwater eel</name>
    <name type="synonym">Muraena anguilla</name>
    <dbReference type="NCBI Taxonomy" id="7936"/>
    <lineage>
        <taxon>Eukaryota</taxon>
        <taxon>Metazoa</taxon>
        <taxon>Chordata</taxon>
        <taxon>Craniata</taxon>
        <taxon>Vertebrata</taxon>
        <taxon>Euteleostomi</taxon>
        <taxon>Actinopterygii</taxon>
        <taxon>Neopterygii</taxon>
        <taxon>Teleostei</taxon>
        <taxon>Anguilliformes</taxon>
        <taxon>Anguillidae</taxon>
        <taxon>Anguilla</taxon>
    </lineage>
</organism>
<name>A0A0E9T7C5_ANGAN</name>
<reference evidence="1" key="1">
    <citation type="submission" date="2014-11" db="EMBL/GenBank/DDBJ databases">
        <authorList>
            <person name="Amaro Gonzalez C."/>
        </authorList>
    </citation>
    <scope>NUCLEOTIDE SEQUENCE</scope>
</reference>
<evidence type="ECO:0000313" key="1">
    <source>
        <dbReference type="EMBL" id="JAH49302.1"/>
    </source>
</evidence>
<dbReference type="AlphaFoldDB" id="A0A0E9T7C5"/>
<reference evidence="1" key="2">
    <citation type="journal article" date="2015" name="Fish Shellfish Immunol.">
        <title>Early steps in the European eel (Anguilla anguilla)-Vibrio vulnificus interaction in the gills: Role of the RtxA13 toxin.</title>
        <authorList>
            <person name="Callol A."/>
            <person name="Pajuelo D."/>
            <person name="Ebbesson L."/>
            <person name="Teles M."/>
            <person name="MacKenzie S."/>
            <person name="Amaro C."/>
        </authorList>
    </citation>
    <scope>NUCLEOTIDE SEQUENCE</scope>
</reference>
<protein>
    <submittedName>
        <fullName evidence="1">Uncharacterized protein</fullName>
    </submittedName>
</protein>
<sequence>MHVHKRVWLEKDIDHQHTHVQG</sequence>